<dbReference type="PANTHER" id="PTHR23314">
    <property type="entry name" value="SPERM-ASSOCIATED ANTIGEN 6 ARMADILLO REPEAT-CONTAINING"/>
    <property type="match status" value="1"/>
</dbReference>
<dbReference type="GO" id="GO:0003341">
    <property type="term" value="P:cilium movement"/>
    <property type="evidence" value="ECO:0007669"/>
    <property type="project" value="TreeGrafter"/>
</dbReference>
<dbReference type="InterPro" id="IPR016024">
    <property type="entry name" value="ARM-type_fold"/>
</dbReference>
<evidence type="ECO:0000313" key="2">
    <source>
        <dbReference type="Proteomes" id="UP001221142"/>
    </source>
</evidence>
<dbReference type="GO" id="GO:0015630">
    <property type="term" value="C:microtubule cytoskeleton"/>
    <property type="evidence" value="ECO:0007669"/>
    <property type="project" value="TreeGrafter"/>
</dbReference>
<proteinExistence type="predicted"/>
<name>A0AAD7B805_9AGAR</name>
<dbReference type="EMBL" id="JARKIF010000028">
    <property type="protein sequence ID" value="KAJ7613482.1"/>
    <property type="molecule type" value="Genomic_DNA"/>
</dbReference>
<keyword evidence="2" id="KW-1185">Reference proteome</keyword>
<comment type="caution">
    <text evidence="1">The sequence shown here is derived from an EMBL/GenBank/DDBJ whole genome shotgun (WGS) entry which is preliminary data.</text>
</comment>
<protein>
    <submittedName>
        <fullName evidence="1">Armadillo-type protein</fullName>
    </submittedName>
</protein>
<sequence length="275" mass="30367">MAGFEIGAQGILNSSTFSEILPLLGSSNRGMRQETARLIGDLTSHRSVGQPNNGWNQVVEKLELALRQATVELLASTHPELAIGAARLIGTIAEHHSDAATMTTMIKKLNFSFDRIVVLLHHDDTRVEREGLSALCKIAYSNLTAQLIMDTTALESVVKLLNSPDHMVRLESCRLIAKLSSHEDELSQLLAADPLPKLVQLLRPRDARRLTNEALEALCQIASWELGAKAILSTPAAEDTILHLELVDAEIIYWRAVLLGKLLKHRLKLREEISN</sequence>
<dbReference type="AlphaFoldDB" id="A0AAD7B805"/>
<dbReference type="PANTHER" id="PTHR23314:SF0">
    <property type="entry name" value="SPERM-ASSOCIATED ANTIGEN 6"/>
    <property type="match status" value="1"/>
</dbReference>
<dbReference type="Gene3D" id="1.25.10.10">
    <property type="entry name" value="Leucine-rich Repeat Variant"/>
    <property type="match status" value="2"/>
</dbReference>
<dbReference type="GO" id="GO:0008017">
    <property type="term" value="F:microtubule binding"/>
    <property type="evidence" value="ECO:0007669"/>
    <property type="project" value="TreeGrafter"/>
</dbReference>
<dbReference type="SUPFAM" id="SSF48371">
    <property type="entry name" value="ARM repeat"/>
    <property type="match status" value="1"/>
</dbReference>
<organism evidence="1 2">
    <name type="scientific">Roridomyces roridus</name>
    <dbReference type="NCBI Taxonomy" id="1738132"/>
    <lineage>
        <taxon>Eukaryota</taxon>
        <taxon>Fungi</taxon>
        <taxon>Dikarya</taxon>
        <taxon>Basidiomycota</taxon>
        <taxon>Agaricomycotina</taxon>
        <taxon>Agaricomycetes</taxon>
        <taxon>Agaricomycetidae</taxon>
        <taxon>Agaricales</taxon>
        <taxon>Marasmiineae</taxon>
        <taxon>Mycenaceae</taxon>
        <taxon>Roridomyces</taxon>
    </lineage>
</organism>
<accession>A0AAD7B805</accession>
<dbReference type="Proteomes" id="UP001221142">
    <property type="component" value="Unassembled WGS sequence"/>
</dbReference>
<dbReference type="InterPro" id="IPR011989">
    <property type="entry name" value="ARM-like"/>
</dbReference>
<evidence type="ECO:0000313" key="1">
    <source>
        <dbReference type="EMBL" id="KAJ7613482.1"/>
    </source>
</evidence>
<reference evidence="1" key="1">
    <citation type="submission" date="2023-03" db="EMBL/GenBank/DDBJ databases">
        <title>Massive genome expansion in bonnet fungi (Mycena s.s.) driven by repeated elements and novel gene families across ecological guilds.</title>
        <authorList>
            <consortium name="Lawrence Berkeley National Laboratory"/>
            <person name="Harder C.B."/>
            <person name="Miyauchi S."/>
            <person name="Viragh M."/>
            <person name="Kuo A."/>
            <person name="Thoen E."/>
            <person name="Andreopoulos B."/>
            <person name="Lu D."/>
            <person name="Skrede I."/>
            <person name="Drula E."/>
            <person name="Henrissat B."/>
            <person name="Morin E."/>
            <person name="Kohler A."/>
            <person name="Barry K."/>
            <person name="LaButti K."/>
            <person name="Morin E."/>
            <person name="Salamov A."/>
            <person name="Lipzen A."/>
            <person name="Mereny Z."/>
            <person name="Hegedus B."/>
            <person name="Baldrian P."/>
            <person name="Stursova M."/>
            <person name="Weitz H."/>
            <person name="Taylor A."/>
            <person name="Grigoriev I.V."/>
            <person name="Nagy L.G."/>
            <person name="Martin F."/>
            <person name="Kauserud H."/>
        </authorList>
    </citation>
    <scope>NUCLEOTIDE SEQUENCE</scope>
    <source>
        <strain evidence="1">9284</strain>
    </source>
</reference>
<gene>
    <name evidence="1" type="ORF">FB45DRAFT_1008968</name>
</gene>